<dbReference type="InterPro" id="IPR032675">
    <property type="entry name" value="LRR_dom_sf"/>
</dbReference>
<evidence type="ECO:0000256" key="3">
    <source>
        <dbReference type="ARBA" id="ARBA00022475"/>
    </source>
</evidence>
<dbReference type="Pfam" id="PF13855">
    <property type="entry name" value="LRR_8"/>
    <property type="match status" value="1"/>
</dbReference>
<accession>A0AB40D266</accession>
<evidence type="ECO:0000256" key="4">
    <source>
        <dbReference type="ARBA" id="ARBA00022614"/>
    </source>
</evidence>
<evidence type="ECO:0000256" key="6">
    <source>
        <dbReference type="ARBA" id="ARBA00022729"/>
    </source>
</evidence>
<keyword evidence="8 11" id="KW-1133">Transmembrane helix</keyword>
<evidence type="ECO:0000259" key="13">
    <source>
        <dbReference type="Pfam" id="PF08263"/>
    </source>
</evidence>
<evidence type="ECO:0000256" key="1">
    <source>
        <dbReference type="ARBA" id="ARBA00004251"/>
    </source>
</evidence>
<keyword evidence="7" id="KW-0677">Repeat</keyword>
<evidence type="ECO:0000256" key="12">
    <source>
        <dbReference type="SAM" id="SignalP"/>
    </source>
</evidence>
<keyword evidence="9 11" id="KW-0472">Membrane</keyword>
<feature type="chain" id="PRO_5044327902" evidence="12">
    <location>
        <begin position="32"/>
        <end position="933"/>
    </location>
</feature>
<keyword evidence="3" id="KW-1003">Cell membrane</keyword>
<dbReference type="Pfam" id="PF00560">
    <property type="entry name" value="LRR_1"/>
    <property type="match status" value="9"/>
</dbReference>
<dbReference type="AlphaFoldDB" id="A0AB40D266"/>
<dbReference type="PANTHER" id="PTHR48062">
    <property type="entry name" value="RECEPTOR-LIKE PROTEIN 14"/>
    <property type="match status" value="1"/>
</dbReference>
<dbReference type="InterPro" id="IPR001611">
    <property type="entry name" value="Leu-rich_rpt"/>
</dbReference>
<dbReference type="PRINTS" id="PR00019">
    <property type="entry name" value="LEURICHRPT"/>
</dbReference>
<dbReference type="FunFam" id="3.80.10.10:FF:001678">
    <property type="entry name" value="Calmodulin-binding receptor kinase CaMRLK"/>
    <property type="match status" value="1"/>
</dbReference>
<proteinExistence type="inferred from homology"/>
<evidence type="ECO:0000256" key="11">
    <source>
        <dbReference type="SAM" id="Phobius"/>
    </source>
</evidence>
<evidence type="ECO:0000256" key="5">
    <source>
        <dbReference type="ARBA" id="ARBA00022692"/>
    </source>
</evidence>
<feature type="transmembrane region" description="Helical" evidence="11">
    <location>
        <begin position="879"/>
        <end position="902"/>
    </location>
</feature>
<evidence type="ECO:0000256" key="7">
    <source>
        <dbReference type="ARBA" id="ARBA00022737"/>
    </source>
</evidence>
<dbReference type="SMART" id="SM00369">
    <property type="entry name" value="LRR_TYP"/>
    <property type="match status" value="6"/>
</dbReference>
<comment type="similarity">
    <text evidence="2">Belongs to the RLP family.</text>
</comment>
<dbReference type="Gene3D" id="3.80.10.10">
    <property type="entry name" value="Ribonuclease Inhibitor"/>
    <property type="match status" value="4"/>
</dbReference>
<evidence type="ECO:0000256" key="9">
    <source>
        <dbReference type="ARBA" id="ARBA00023136"/>
    </source>
</evidence>
<dbReference type="FunFam" id="3.80.10.10:FF:000095">
    <property type="entry name" value="LRR receptor-like serine/threonine-protein kinase GSO1"/>
    <property type="match status" value="1"/>
</dbReference>
<dbReference type="InterPro" id="IPR003591">
    <property type="entry name" value="Leu-rich_rpt_typical-subtyp"/>
</dbReference>
<gene>
    <name evidence="15" type="primary">LOC120282985</name>
</gene>
<keyword evidence="10" id="KW-0325">Glycoprotein</keyword>
<sequence>MKHSQLSLLCSSWLSTLMLFWMLLLAHHVLQQSNGCFACVEEEKIALLNIKSAFSDHKSIVDPYSFFQSWNKSIECCNWYGVHCSPTTKHVRQLKLHDCSNTRTLNTSLFLPFRELRSLVLSFNGFNTCIPSDCFRSWAELDNLWYLDLSYNSFHFTNVYSATPKLSKLRYLDLSNNQFNESIVPHLIGLSSLKTLYLEWNDMGGDLPLKGLCKLMNLEELDIGYNDLSGDIPLCFGHLSSLSYFDISYNQIQMPFPSIIFKNLTKLKYAFFSNNYFCGALSIDEFANNTELKILDFSNNNQLEVQNEHVRLTPSFQLDAIFLSNCICNSVPMFLSTQYQIKHIDLSNSNLKGNIPMWLFQNKTHLYYLNLRNNSLTGPLIFPSHLKTNLIWFDVSNNKLIGEIHMSIGYVIPYISYLNMSENSLQGVIPFSFRNLSHLNTLDLSNNKLSGQVSNSIEYLDNLLVLDLGENNFQGNMFTNNFSLTYLYAFIVNKNQLTGEIPNSICKMFFSILDISENRLSGALPSCMNNFQYSLKVLDVRGNSLEGSIPSKFCGFFWLQYLDLSNNHFSGLIPPCFNFPHLLYLNLKDNNFTGSFPSASFGNNLEILDIGNNHFIGGIPNWIGTLQNLKIFSLKGNHFKGPIPKQICNLKYLHILDFSQNNLSEEIPPCIHNIGHHLDSVTIILEEVGIGINESNIFPYHYFSNMLSPAEMFPASVEYIDFATKERSYAYKGDIINYFSGIDLSCNKLVGQIPIEIGDMAWLLALNLSNNMLHGPIPHTLSRLTEIESLDLSHNMLAGRIPSQLAELHFIEFFSVAYNNLSGPTLGMVGQFSTFSEKNYEGNPYLCGPPLVKSCNNMSSPQQNQVKDGHKNEETMERFITIAIFVLGFIMGFWGWMALLFFKRSLRYSFFLGVDGYMEDIVDMARNLLAKIK</sequence>
<dbReference type="InterPro" id="IPR051502">
    <property type="entry name" value="RLP_Defense_Trigger"/>
</dbReference>
<name>A0AB40D266_DIOCR</name>
<feature type="domain" description="Leucine-rich repeat-containing N-terminal plant-type" evidence="13">
    <location>
        <begin position="42"/>
        <end position="85"/>
    </location>
</feature>
<evidence type="ECO:0000256" key="2">
    <source>
        <dbReference type="ARBA" id="ARBA00009592"/>
    </source>
</evidence>
<dbReference type="RefSeq" id="XP_039145749.1">
    <property type="nucleotide sequence ID" value="XM_039289815.1"/>
</dbReference>
<evidence type="ECO:0000313" key="14">
    <source>
        <dbReference type="Proteomes" id="UP001515500"/>
    </source>
</evidence>
<keyword evidence="4" id="KW-0433">Leucine-rich repeat</keyword>
<evidence type="ECO:0000256" key="10">
    <source>
        <dbReference type="ARBA" id="ARBA00023180"/>
    </source>
</evidence>
<evidence type="ECO:0000313" key="15">
    <source>
        <dbReference type="RefSeq" id="XP_039145749.1"/>
    </source>
</evidence>
<dbReference type="GeneID" id="120282985"/>
<dbReference type="InterPro" id="IPR013210">
    <property type="entry name" value="LRR_N_plant-typ"/>
</dbReference>
<dbReference type="Pfam" id="PF08263">
    <property type="entry name" value="LRRNT_2"/>
    <property type="match status" value="1"/>
</dbReference>
<protein>
    <submittedName>
        <fullName evidence="15">Receptor like protein 21-like isoform X1</fullName>
    </submittedName>
</protein>
<dbReference type="SMART" id="SM00365">
    <property type="entry name" value="LRR_SD22"/>
    <property type="match status" value="5"/>
</dbReference>
<dbReference type="PANTHER" id="PTHR48062:SF52">
    <property type="entry name" value="RECEPTOR-LIKE PROTEIN 8-RELATED"/>
    <property type="match status" value="1"/>
</dbReference>
<dbReference type="FunFam" id="3.80.10.10:FF:000383">
    <property type="entry name" value="Leucine-rich repeat receptor protein kinase EMS1"/>
    <property type="match status" value="1"/>
</dbReference>
<keyword evidence="14" id="KW-1185">Reference proteome</keyword>
<reference evidence="15" key="1">
    <citation type="submission" date="2025-08" db="UniProtKB">
        <authorList>
            <consortium name="RefSeq"/>
        </authorList>
    </citation>
    <scope>IDENTIFICATION</scope>
</reference>
<dbReference type="GO" id="GO:0005886">
    <property type="term" value="C:plasma membrane"/>
    <property type="evidence" value="ECO:0007669"/>
    <property type="project" value="UniProtKB-SubCell"/>
</dbReference>
<comment type="subcellular location">
    <subcellularLocation>
        <location evidence="1">Cell membrane</location>
        <topology evidence="1">Single-pass type I membrane protein</topology>
    </subcellularLocation>
</comment>
<keyword evidence="6 12" id="KW-0732">Signal</keyword>
<evidence type="ECO:0000256" key="8">
    <source>
        <dbReference type="ARBA" id="ARBA00022989"/>
    </source>
</evidence>
<keyword evidence="5 11" id="KW-0812">Transmembrane</keyword>
<dbReference type="Proteomes" id="UP001515500">
    <property type="component" value="Chromosome 3"/>
</dbReference>
<feature type="signal peptide" evidence="12">
    <location>
        <begin position="1"/>
        <end position="31"/>
    </location>
</feature>
<organism evidence="14 15">
    <name type="scientific">Dioscorea cayennensis subsp. rotundata</name>
    <name type="common">White Guinea yam</name>
    <name type="synonym">Dioscorea rotundata</name>
    <dbReference type="NCBI Taxonomy" id="55577"/>
    <lineage>
        <taxon>Eukaryota</taxon>
        <taxon>Viridiplantae</taxon>
        <taxon>Streptophyta</taxon>
        <taxon>Embryophyta</taxon>
        <taxon>Tracheophyta</taxon>
        <taxon>Spermatophyta</taxon>
        <taxon>Magnoliopsida</taxon>
        <taxon>Liliopsida</taxon>
        <taxon>Dioscoreales</taxon>
        <taxon>Dioscoreaceae</taxon>
        <taxon>Dioscorea</taxon>
    </lineage>
</organism>
<dbReference type="SUPFAM" id="SSF52058">
    <property type="entry name" value="L domain-like"/>
    <property type="match status" value="3"/>
</dbReference>